<dbReference type="PANTHER" id="PTHR43174">
    <property type="entry name" value="UDP-N-ACETYLGLUCOSAMINE 2-EPIMERASE"/>
    <property type="match status" value="1"/>
</dbReference>
<reference evidence="2" key="1">
    <citation type="submission" date="2018-05" db="EMBL/GenBank/DDBJ databases">
        <authorList>
            <person name="Lanie J.A."/>
            <person name="Ng W.-L."/>
            <person name="Kazmierczak K.M."/>
            <person name="Andrzejewski T.M."/>
            <person name="Davidsen T.M."/>
            <person name="Wayne K.J."/>
            <person name="Tettelin H."/>
            <person name="Glass J.I."/>
            <person name="Rusch D."/>
            <person name="Podicherti R."/>
            <person name="Tsui H.-C.T."/>
            <person name="Winkler M.E."/>
        </authorList>
    </citation>
    <scope>NUCLEOTIDE SEQUENCE</scope>
</reference>
<name>A0A381S6R6_9ZZZZ</name>
<accession>A0A381S6R6</accession>
<proteinExistence type="predicted"/>
<evidence type="ECO:0000313" key="2">
    <source>
        <dbReference type="EMBL" id="SUZ99746.1"/>
    </source>
</evidence>
<dbReference type="NCBIfam" id="TIGR00236">
    <property type="entry name" value="wecB"/>
    <property type="match status" value="1"/>
</dbReference>
<dbReference type="CDD" id="cd03786">
    <property type="entry name" value="GTB_UDP-GlcNAc_2-Epimerase"/>
    <property type="match status" value="1"/>
</dbReference>
<gene>
    <name evidence="2" type="ORF">METZ01_LOCUS52600</name>
</gene>
<protein>
    <recommendedName>
        <fullName evidence="1">UDP-N-acetylglucosamine 2-epimerase domain-containing protein</fullName>
    </recommendedName>
</protein>
<dbReference type="PANTHER" id="PTHR43174:SF1">
    <property type="entry name" value="UDP-N-ACETYLGLUCOSAMINE 2-EPIMERASE"/>
    <property type="match status" value="1"/>
</dbReference>
<dbReference type="InterPro" id="IPR029767">
    <property type="entry name" value="WecB-like"/>
</dbReference>
<dbReference type="Pfam" id="PF02350">
    <property type="entry name" value="Epimerase_2"/>
    <property type="match status" value="1"/>
</dbReference>
<evidence type="ECO:0000259" key="1">
    <source>
        <dbReference type="Pfam" id="PF02350"/>
    </source>
</evidence>
<dbReference type="InterPro" id="IPR003331">
    <property type="entry name" value="UDP_GlcNAc_Epimerase_2_dom"/>
</dbReference>
<feature type="domain" description="UDP-N-acetylglucosamine 2-epimerase" evidence="1">
    <location>
        <begin position="24"/>
        <end position="360"/>
    </location>
</feature>
<organism evidence="2">
    <name type="scientific">marine metagenome</name>
    <dbReference type="NCBI Taxonomy" id="408172"/>
    <lineage>
        <taxon>unclassified sequences</taxon>
        <taxon>metagenomes</taxon>
        <taxon>ecological metagenomes</taxon>
    </lineage>
</organism>
<dbReference type="EMBL" id="UINC01002733">
    <property type="protein sequence ID" value="SUZ99746.1"/>
    <property type="molecule type" value="Genomic_DNA"/>
</dbReference>
<dbReference type="SUPFAM" id="SSF53756">
    <property type="entry name" value="UDP-Glycosyltransferase/glycogen phosphorylase"/>
    <property type="match status" value="1"/>
</dbReference>
<dbReference type="Gene3D" id="3.40.50.2000">
    <property type="entry name" value="Glycogen Phosphorylase B"/>
    <property type="match status" value="2"/>
</dbReference>
<dbReference type="AlphaFoldDB" id="A0A381S6R6"/>
<sequence length="366" mass="41515">MKPKIHLIVGARPNFIKADPVYRSLNQLNKFELKLVNTGQHYDQNMSNIFIQELRMKQPDINLEVGSGLHGAQTGKILSLYEKVLIKDKPNMVIVFGDVNSTIACSLAAAKLGIPIAHVESGLRSFDWKMPEEINRVLTDRLSTFLFTTSPEAKDNLINEGISDKKIHFVGNTMIDSLIEFQDKFEKSKIRENLDIHGDYALITLHRPSNVDDGDNLKKLINSIQNTSKIIPCIFPIHPRTKKRLQSAKLYNELLNNKRIKLIEPMGYIDFMCLQMNARIVLTDSGGIQEETTFFGVSCITVRENTERPITISNGTNKLIGTEYDKIPQEIEAIIKDKRDTHSIPTLWDGNSAGRISKILDLYFFD</sequence>